<reference evidence="6" key="1">
    <citation type="journal article" date="2019" name="Int. J. Syst. Evol. Microbiol.">
        <title>The Global Catalogue of Microorganisms (GCM) 10K type strain sequencing project: providing services to taxonomists for standard genome sequencing and annotation.</title>
        <authorList>
            <consortium name="The Broad Institute Genomics Platform"/>
            <consortium name="The Broad Institute Genome Sequencing Center for Infectious Disease"/>
            <person name="Wu L."/>
            <person name="Ma J."/>
        </authorList>
    </citation>
    <scope>NUCLEOTIDE SEQUENCE [LARGE SCALE GENOMIC DNA]</scope>
    <source>
        <strain evidence="6">JCM 18514</strain>
    </source>
</reference>
<comment type="similarity">
    <text evidence="3">Belongs to the urease beta subunit family.</text>
</comment>
<dbReference type="Pfam" id="PF00699">
    <property type="entry name" value="Urease_beta"/>
    <property type="match status" value="1"/>
</dbReference>
<proteinExistence type="inferred from homology"/>
<dbReference type="InterPro" id="IPR050069">
    <property type="entry name" value="Urease_subunit"/>
</dbReference>
<dbReference type="NCBIfam" id="TIGR00192">
    <property type="entry name" value="urease_beta"/>
    <property type="match status" value="1"/>
</dbReference>
<comment type="subcellular location">
    <subcellularLocation>
        <location evidence="3">Cytoplasm</location>
    </subcellularLocation>
</comment>
<dbReference type="EMBL" id="BAABKK010000021">
    <property type="protein sequence ID" value="GAA5196851.1"/>
    <property type="molecule type" value="Genomic_DNA"/>
</dbReference>
<comment type="pathway">
    <text evidence="3">Nitrogen metabolism; urea degradation; CO(2) and NH(3) from urea (urease route): step 1/1.</text>
</comment>
<keyword evidence="1 3" id="KW-0378">Hydrolase</keyword>
<evidence type="ECO:0000256" key="2">
    <source>
        <dbReference type="ARBA" id="ARBA00047778"/>
    </source>
</evidence>
<evidence type="ECO:0000256" key="1">
    <source>
        <dbReference type="ARBA" id="ARBA00022801"/>
    </source>
</evidence>
<dbReference type="PANTHER" id="PTHR33569:SF1">
    <property type="entry name" value="UREASE"/>
    <property type="match status" value="1"/>
</dbReference>
<comment type="subunit">
    <text evidence="3">Heterotrimer of UreA (gamma), UreB (beta) and UreC (alpha) subunits. Three heterotrimers associate to form the active enzyme.</text>
</comment>
<dbReference type="InterPro" id="IPR002019">
    <property type="entry name" value="Urease_beta-like"/>
</dbReference>
<organism evidence="5 6">
    <name type="scientific">Arthrobacter gyeryongensis</name>
    <dbReference type="NCBI Taxonomy" id="1650592"/>
    <lineage>
        <taxon>Bacteria</taxon>
        <taxon>Bacillati</taxon>
        <taxon>Actinomycetota</taxon>
        <taxon>Actinomycetes</taxon>
        <taxon>Micrococcales</taxon>
        <taxon>Micrococcaceae</taxon>
        <taxon>Arthrobacter</taxon>
    </lineage>
</organism>
<dbReference type="EC" id="3.5.1.5" evidence="3"/>
<evidence type="ECO:0000313" key="6">
    <source>
        <dbReference type="Proteomes" id="UP001500200"/>
    </source>
</evidence>
<comment type="caution">
    <text evidence="5">The sequence shown here is derived from an EMBL/GenBank/DDBJ whole genome shotgun (WGS) entry which is preliminary data.</text>
</comment>
<evidence type="ECO:0000313" key="5">
    <source>
        <dbReference type="EMBL" id="GAA5196851.1"/>
    </source>
</evidence>
<dbReference type="HAMAP" id="MF_01954">
    <property type="entry name" value="Urease_beta"/>
    <property type="match status" value="1"/>
</dbReference>
<sequence>MIPGEYRLQSEPIACNSGREAIAVDVVNRGDRPVQVGSHYHFAESNPALDFDREAAYGRRLDIPAGTAARFEPGDSKTVKLIALAGSREVYGLRNAVNGPLDADAGKNDGGAAASTEGPGTSKEGPGTSKEGTAQ</sequence>
<name>A0ABP9SKJ7_9MICC</name>
<feature type="region of interest" description="Disordered" evidence="4">
    <location>
        <begin position="97"/>
        <end position="135"/>
    </location>
</feature>
<dbReference type="InterPro" id="IPR036461">
    <property type="entry name" value="Urease_betasu_sf"/>
</dbReference>
<dbReference type="SUPFAM" id="SSF51278">
    <property type="entry name" value="Urease, beta-subunit"/>
    <property type="match status" value="1"/>
</dbReference>
<comment type="catalytic activity">
    <reaction evidence="2 3">
        <text>urea + 2 H2O + H(+) = hydrogencarbonate + 2 NH4(+)</text>
        <dbReference type="Rhea" id="RHEA:20557"/>
        <dbReference type="ChEBI" id="CHEBI:15377"/>
        <dbReference type="ChEBI" id="CHEBI:15378"/>
        <dbReference type="ChEBI" id="CHEBI:16199"/>
        <dbReference type="ChEBI" id="CHEBI:17544"/>
        <dbReference type="ChEBI" id="CHEBI:28938"/>
        <dbReference type="EC" id="3.5.1.5"/>
    </reaction>
</comment>
<evidence type="ECO:0000256" key="3">
    <source>
        <dbReference type="HAMAP-Rule" id="MF_01954"/>
    </source>
</evidence>
<gene>
    <name evidence="3" type="primary">ureB</name>
    <name evidence="5" type="ORF">GCM10023346_30210</name>
</gene>
<keyword evidence="6" id="KW-1185">Reference proteome</keyword>
<dbReference type="Gene3D" id="2.10.150.10">
    <property type="entry name" value="Urease, beta subunit"/>
    <property type="match status" value="1"/>
</dbReference>
<dbReference type="RefSeq" id="WP_345450320.1">
    <property type="nucleotide sequence ID" value="NZ_BAABKK010000021.1"/>
</dbReference>
<dbReference type="Proteomes" id="UP001500200">
    <property type="component" value="Unassembled WGS sequence"/>
</dbReference>
<evidence type="ECO:0000256" key="4">
    <source>
        <dbReference type="SAM" id="MobiDB-lite"/>
    </source>
</evidence>
<dbReference type="CDD" id="cd00407">
    <property type="entry name" value="Urease_beta"/>
    <property type="match status" value="1"/>
</dbReference>
<dbReference type="PANTHER" id="PTHR33569">
    <property type="entry name" value="UREASE"/>
    <property type="match status" value="1"/>
</dbReference>
<keyword evidence="3" id="KW-0963">Cytoplasm</keyword>
<accession>A0ABP9SKJ7</accession>
<protein>
    <recommendedName>
        <fullName evidence="3">Urease subunit beta</fullName>
        <ecNumber evidence="3">3.5.1.5</ecNumber>
    </recommendedName>
    <alternativeName>
        <fullName evidence="3">Urea amidohydrolase subunit beta</fullName>
    </alternativeName>
</protein>
<dbReference type="NCBIfam" id="NF009682">
    <property type="entry name" value="PRK13203.1"/>
    <property type="match status" value="1"/>
</dbReference>